<dbReference type="SFLD" id="SFLDG01098">
    <property type="entry name" value="Uncharacterised_Radical_SAM_Su"/>
    <property type="match status" value="1"/>
</dbReference>
<dbReference type="RefSeq" id="WP_254573538.1">
    <property type="nucleotide sequence ID" value="NZ_CP098502.1"/>
</dbReference>
<dbReference type="InterPro" id="IPR058240">
    <property type="entry name" value="rSAM_sf"/>
</dbReference>
<dbReference type="SMART" id="SM00729">
    <property type="entry name" value="Elp3"/>
    <property type="match status" value="1"/>
</dbReference>
<gene>
    <name evidence="7" type="ORF">NBH00_11900</name>
</gene>
<dbReference type="InterPro" id="IPR013785">
    <property type="entry name" value="Aldolase_TIM"/>
</dbReference>
<keyword evidence="8" id="KW-1185">Reference proteome</keyword>
<feature type="region of interest" description="Disordered" evidence="5">
    <location>
        <begin position="359"/>
        <end position="386"/>
    </location>
</feature>
<dbReference type="SFLD" id="SFLDS00029">
    <property type="entry name" value="Radical_SAM"/>
    <property type="match status" value="1"/>
</dbReference>
<proteinExistence type="predicted"/>
<dbReference type="Gene3D" id="3.20.20.70">
    <property type="entry name" value="Aldolase class I"/>
    <property type="match status" value="1"/>
</dbReference>
<keyword evidence="1" id="KW-0949">S-adenosyl-L-methionine</keyword>
<dbReference type="SUPFAM" id="SSF102114">
    <property type="entry name" value="Radical SAM enzymes"/>
    <property type="match status" value="1"/>
</dbReference>
<sequence>MTTTLPMADATPAVRQDSPDWVRISYASAIALRFRSGRFSREFKFGGINLLLSYDSGCLSDCGYCGLARNRPGEYDDKSFIRVEWPLVRTDEFIDRLVRYEDRLTRLCISMVTHGRAYPDTLELTERITSKVRAPLSLLVAPPTLNEERLRSLKAAGADMIGIGMDAVTEDLFASLRTNVPQGGLKWDQYWETVAFARDIYGPWHVNCHTLVGLGENDAQLMDIFGRLLNREVFSYLFCFNPEPDSRLGDRPKTPIERWRRIQLAKFLLEERGLDPAAFRFDDDGMLSRIRAPRALIDEVVADGYAFMTNGCPSSGGEPGCTRPMGSWRPTESPRDYPWRPTAEDQAAVREQLDLEALIEPGPGPTRPAHLCAPPAAGRFAPNPEV</sequence>
<keyword evidence="4" id="KW-0411">Iron-sulfur</keyword>
<feature type="domain" description="Radical SAM core" evidence="6">
    <location>
        <begin position="44"/>
        <end position="275"/>
    </location>
</feature>
<keyword evidence="2" id="KW-0479">Metal-binding</keyword>
<dbReference type="EMBL" id="CP098502">
    <property type="protein sequence ID" value="UTI66884.1"/>
    <property type="molecule type" value="Genomic_DNA"/>
</dbReference>
<organism evidence="7 8">
    <name type="scientific">Paraconexibacter antarcticus</name>
    <dbReference type="NCBI Taxonomy" id="2949664"/>
    <lineage>
        <taxon>Bacteria</taxon>
        <taxon>Bacillati</taxon>
        <taxon>Actinomycetota</taxon>
        <taxon>Thermoleophilia</taxon>
        <taxon>Solirubrobacterales</taxon>
        <taxon>Paraconexibacteraceae</taxon>
        <taxon>Paraconexibacter</taxon>
    </lineage>
</organism>
<evidence type="ECO:0000313" key="7">
    <source>
        <dbReference type="EMBL" id="UTI66884.1"/>
    </source>
</evidence>
<dbReference type="Proteomes" id="UP001056035">
    <property type="component" value="Chromosome"/>
</dbReference>
<evidence type="ECO:0000256" key="2">
    <source>
        <dbReference type="ARBA" id="ARBA00022723"/>
    </source>
</evidence>
<evidence type="ECO:0000259" key="6">
    <source>
        <dbReference type="PROSITE" id="PS51918"/>
    </source>
</evidence>
<protein>
    <submittedName>
        <fullName evidence="7">Radical SAM protein</fullName>
    </submittedName>
</protein>
<evidence type="ECO:0000256" key="1">
    <source>
        <dbReference type="ARBA" id="ARBA00022691"/>
    </source>
</evidence>
<name>A0ABY5E100_9ACTN</name>
<reference evidence="7 8" key="1">
    <citation type="submission" date="2022-06" db="EMBL/GenBank/DDBJ databases">
        <title>Paraconexibacter antarcticus.</title>
        <authorList>
            <person name="Kim C.S."/>
        </authorList>
    </citation>
    <scope>NUCLEOTIDE SEQUENCE [LARGE SCALE GENOMIC DNA]</scope>
    <source>
        <strain evidence="7 8">02-257</strain>
    </source>
</reference>
<keyword evidence="3" id="KW-0408">Iron</keyword>
<dbReference type="CDD" id="cd01335">
    <property type="entry name" value="Radical_SAM"/>
    <property type="match status" value="1"/>
</dbReference>
<dbReference type="InterPro" id="IPR007197">
    <property type="entry name" value="rSAM"/>
</dbReference>
<feature type="region of interest" description="Disordered" evidence="5">
    <location>
        <begin position="317"/>
        <end position="337"/>
    </location>
</feature>
<evidence type="ECO:0000256" key="4">
    <source>
        <dbReference type="ARBA" id="ARBA00023014"/>
    </source>
</evidence>
<evidence type="ECO:0000313" key="8">
    <source>
        <dbReference type="Proteomes" id="UP001056035"/>
    </source>
</evidence>
<dbReference type="Pfam" id="PF04055">
    <property type="entry name" value="Radical_SAM"/>
    <property type="match status" value="1"/>
</dbReference>
<evidence type="ECO:0000256" key="3">
    <source>
        <dbReference type="ARBA" id="ARBA00023004"/>
    </source>
</evidence>
<evidence type="ECO:0000256" key="5">
    <source>
        <dbReference type="SAM" id="MobiDB-lite"/>
    </source>
</evidence>
<dbReference type="PROSITE" id="PS51918">
    <property type="entry name" value="RADICAL_SAM"/>
    <property type="match status" value="1"/>
</dbReference>
<accession>A0ABY5E100</accession>
<dbReference type="InterPro" id="IPR006638">
    <property type="entry name" value="Elp3/MiaA/NifB-like_rSAM"/>
</dbReference>